<protein>
    <submittedName>
        <fullName evidence="1">Vacuolar protein sorting-associated protein 33</fullName>
    </submittedName>
</protein>
<accession>A0A392VMN5</accession>
<keyword evidence="2" id="KW-1185">Reference proteome</keyword>
<dbReference type="EMBL" id="LXQA011199013">
    <property type="protein sequence ID" value="MCI88659.1"/>
    <property type="molecule type" value="Genomic_DNA"/>
</dbReference>
<dbReference type="Proteomes" id="UP000265520">
    <property type="component" value="Unassembled WGS sequence"/>
</dbReference>
<reference evidence="1 2" key="1">
    <citation type="journal article" date="2018" name="Front. Plant Sci.">
        <title>Red Clover (Trifolium pratense) and Zigzag Clover (T. medium) - A Picture of Genomic Similarities and Differences.</title>
        <authorList>
            <person name="Dluhosova J."/>
            <person name="Istvanek J."/>
            <person name="Nedelnik J."/>
            <person name="Repkova J."/>
        </authorList>
    </citation>
    <scope>NUCLEOTIDE SEQUENCE [LARGE SCALE GENOMIC DNA]</scope>
    <source>
        <strain evidence="2">cv. 10/8</strain>
        <tissue evidence="1">Leaf</tissue>
    </source>
</reference>
<dbReference type="PANTHER" id="PTHR11439">
    <property type="entry name" value="GAG-POL-RELATED RETROTRANSPOSON"/>
    <property type="match status" value="1"/>
</dbReference>
<comment type="caution">
    <text evidence="1">The sequence shown here is derived from an EMBL/GenBank/DDBJ whole genome shotgun (WGS) entry which is preliminary data.</text>
</comment>
<feature type="non-terminal residue" evidence="1">
    <location>
        <position position="54"/>
    </location>
</feature>
<sequence length="54" mass="6352">MSHIPYASVVGSLMYVMVCTRPDLAYAVSMVSRYMHNPDKNHWSAVKWIFRYLK</sequence>
<dbReference type="PANTHER" id="PTHR11439:SF467">
    <property type="entry name" value="INTEGRASE CATALYTIC DOMAIN-CONTAINING PROTEIN"/>
    <property type="match status" value="1"/>
</dbReference>
<proteinExistence type="predicted"/>
<dbReference type="AlphaFoldDB" id="A0A392VMN5"/>
<evidence type="ECO:0000313" key="1">
    <source>
        <dbReference type="EMBL" id="MCI88659.1"/>
    </source>
</evidence>
<organism evidence="1 2">
    <name type="scientific">Trifolium medium</name>
    <dbReference type="NCBI Taxonomy" id="97028"/>
    <lineage>
        <taxon>Eukaryota</taxon>
        <taxon>Viridiplantae</taxon>
        <taxon>Streptophyta</taxon>
        <taxon>Embryophyta</taxon>
        <taxon>Tracheophyta</taxon>
        <taxon>Spermatophyta</taxon>
        <taxon>Magnoliopsida</taxon>
        <taxon>eudicotyledons</taxon>
        <taxon>Gunneridae</taxon>
        <taxon>Pentapetalae</taxon>
        <taxon>rosids</taxon>
        <taxon>fabids</taxon>
        <taxon>Fabales</taxon>
        <taxon>Fabaceae</taxon>
        <taxon>Papilionoideae</taxon>
        <taxon>50 kb inversion clade</taxon>
        <taxon>NPAAA clade</taxon>
        <taxon>Hologalegina</taxon>
        <taxon>IRL clade</taxon>
        <taxon>Trifolieae</taxon>
        <taxon>Trifolium</taxon>
    </lineage>
</organism>
<name>A0A392VMN5_9FABA</name>
<evidence type="ECO:0000313" key="2">
    <source>
        <dbReference type="Proteomes" id="UP000265520"/>
    </source>
</evidence>